<accession>A0A427XQV6</accession>
<evidence type="ECO:0000256" key="1">
    <source>
        <dbReference type="ARBA" id="ARBA00004370"/>
    </source>
</evidence>
<feature type="compositionally biased region" description="Basic and acidic residues" evidence="5">
    <location>
        <begin position="1"/>
        <end position="11"/>
    </location>
</feature>
<keyword evidence="2 6" id="KW-0812">Transmembrane</keyword>
<dbReference type="RefSeq" id="XP_028475926.1">
    <property type="nucleotide sequence ID" value="XM_028623952.1"/>
</dbReference>
<protein>
    <recommendedName>
        <fullName evidence="7">Fatty acid hydroxylase domain-containing protein</fullName>
    </recommendedName>
</protein>
<keyword evidence="4 6" id="KW-0472">Membrane</keyword>
<dbReference type="STRING" id="105984.A0A427XQV6"/>
<evidence type="ECO:0000313" key="9">
    <source>
        <dbReference type="Proteomes" id="UP000279236"/>
    </source>
</evidence>
<evidence type="ECO:0000256" key="5">
    <source>
        <dbReference type="SAM" id="MobiDB-lite"/>
    </source>
</evidence>
<comment type="caution">
    <text evidence="8">The sequence shown here is derived from an EMBL/GenBank/DDBJ whole genome shotgun (WGS) entry which is preliminary data.</text>
</comment>
<dbReference type="GeneID" id="39593187"/>
<feature type="transmembrane region" description="Helical" evidence="6">
    <location>
        <begin position="91"/>
        <end position="119"/>
    </location>
</feature>
<feature type="transmembrane region" description="Helical" evidence="6">
    <location>
        <begin position="220"/>
        <end position="238"/>
    </location>
</feature>
<comment type="subcellular location">
    <subcellularLocation>
        <location evidence="1">Membrane</location>
    </subcellularLocation>
</comment>
<feature type="transmembrane region" description="Helical" evidence="6">
    <location>
        <begin position="140"/>
        <end position="162"/>
    </location>
</feature>
<feature type="transmembrane region" description="Helical" evidence="6">
    <location>
        <begin position="182"/>
        <end position="200"/>
    </location>
</feature>
<dbReference type="InterPro" id="IPR050307">
    <property type="entry name" value="Sterol_Desaturase_Related"/>
</dbReference>
<feature type="compositionally biased region" description="Gly residues" evidence="5">
    <location>
        <begin position="15"/>
        <end position="26"/>
    </location>
</feature>
<dbReference type="GO" id="GO:0005506">
    <property type="term" value="F:iron ion binding"/>
    <property type="evidence" value="ECO:0007669"/>
    <property type="project" value="InterPro"/>
</dbReference>
<evidence type="ECO:0000256" key="2">
    <source>
        <dbReference type="ARBA" id="ARBA00022692"/>
    </source>
</evidence>
<dbReference type="Proteomes" id="UP000279236">
    <property type="component" value="Unassembled WGS sequence"/>
</dbReference>
<keyword evidence="9" id="KW-1185">Reference proteome</keyword>
<dbReference type="GO" id="GO:0016491">
    <property type="term" value="F:oxidoreductase activity"/>
    <property type="evidence" value="ECO:0007669"/>
    <property type="project" value="InterPro"/>
</dbReference>
<feature type="transmembrane region" description="Helical" evidence="6">
    <location>
        <begin position="244"/>
        <end position="267"/>
    </location>
</feature>
<evidence type="ECO:0000256" key="6">
    <source>
        <dbReference type="SAM" id="Phobius"/>
    </source>
</evidence>
<dbReference type="PANTHER" id="PTHR11863">
    <property type="entry name" value="STEROL DESATURASE"/>
    <property type="match status" value="1"/>
</dbReference>
<sequence length="342" mass="39248">MATITEVRERTANGNRGGEATGNGNGKDGEASTYSGKEHKWARPAATRENSAMLVGAYTPYIVLLAFTLVFHETPFAERFYTHLNAHYTCFQISFYGSLIVTTGVYWLLGFIFMAFDLVDPLHNWIKRWKVQPDVRPTLAMYREVFTLVVRNLVCVNVPVAFVTSVVNPFRVDVPLPRAWETLWTFFLTLAFEEVGFYCVHRTFHSKRFYASVHKTHHKFTAPVAFSGTYATVIEHFFSNLFPVMLPFYLTNAHFSCAMCFFCSLLMDTTITHSGYNVPYLINALKHDWHHYAFTENFGPIGFMDKIMGTNTRYNAWLGELKRRDVDGWLATGRLELAEKTQ</sequence>
<feature type="domain" description="Fatty acid hydroxylase" evidence="7">
    <location>
        <begin position="187"/>
        <end position="310"/>
    </location>
</feature>
<evidence type="ECO:0000256" key="3">
    <source>
        <dbReference type="ARBA" id="ARBA00022989"/>
    </source>
</evidence>
<keyword evidence="3 6" id="KW-1133">Transmembrane helix</keyword>
<reference evidence="8 9" key="1">
    <citation type="submission" date="2018-11" db="EMBL/GenBank/DDBJ databases">
        <title>Genome sequence of Apiotrichum porosum DSM 27194.</title>
        <authorList>
            <person name="Aliyu H."/>
            <person name="Gorte O."/>
            <person name="Ochsenreither K."/>
        </authorList>
    </citation>
    <scope>NUCLEOTIDE SEQUENCE [LARGE SCALE GENOMIC DNA]</scope>
    <source>
        <strain evidence="8 9">DSM 27194</strain>
    </source>
</reference>
<name>A0A427XQV6_9TREE</name>
<evidence type="ECO:0000313" key="8">
    <source>
        <dbReference type="EMBL" id="RSH81207.1"/>
    </source>
</evidence>
<organism evidence="8 9">
    <name type="scientific">Apiotrichum porosum</name>
    <dbReference type="NCBI Taxonomy" id="105984"/>
    <lineage>
        <taxon>Eukaryota</taxon>
        <taxon>Fungi</taxon>
        <taxon>Dikarya</taxon>
        <taxon>Basidiomycota</taxon>
        <taxon>Agaricomycotina</taxon>
        <taxon>Tremellomycetes</taxon>
        <taxon>Trichosporonales</taxon>
        <taxon>Trichosporonaceae</taxon>
        <taxon>Apiotrichum</taxon>
    </lineage>
</organism>
<dbReference type="InterPro" id="IPR006694">
    <property type="entry name" value="Fatty_acid_hydroxylase"/>
</dbReference>
<evidence type="ECO:0000259" key="7">
    <source>
        <dbReference type="Pfam" id="PF04116"/>
    </source>
</evidence>
<evidence type="ECO:0000256" key="4">
    <source>
        <dbReference type="ARBA" id="ARBA00023136"/>
    </source>
</evidence>
<dbReference type="Pfam" id="PF04116">
    <property type="entry name" value="FA_hydroxylase"/>
    <property type="match status" value="1"/>
</dbReference>
<dbReference type="AlphaFoldDB" id="A0A427XQV6"/>
<dbReference type="GO" id="GO:0008610">
    <property type="term" value="P:lipid biosynthetic process"/>
    <property type="evidence" value="ECO:0007669"/>
    <property type="project" value="InterPro"/>
</dbReference>
<dbReference type="GO" id="GO:0016020">
    <property type="term" value="C:membrane"/>
    <property type="evidence" value="ECO:0007669"/>
    <property type="project" value="UniProtKB-SubCell"/>
</dbReference>
<dbReference type="OrthoDB" id="408954at2759"/>
<dbReference type="EMBL" id="RSCE01000007">
    <property type="protein sequence ID" value="RSH81207.1"/>
    <property type="molecule type" value="Genomic_DNA"/>
</dbReference>
<gene>
    <name evidence="8" type="ORF">EHS24_008644</name>
</gene>
<proteinExistence type="predicted"/>
<feature type="transmembrane region" description="Helical" evidence="6">
    <location>
        <begin position="52"/>
        <end position="71"/>
    </location>
</feature>
<feature type="region of interest" description="Disordered" evidence="5">
    <location>
        <begin position="1"/>
        <end position="42"/>
    </location>
</feature>